<evidence type="ECO:0000313" key="8">
    <source>
        <dbReference type="EMBL" id="SEL40254.1"/>
    </source>
</evidence>
<dbReference type="FunFam" id="3.40.1190.20:FF:000001">
    <property type="entry name" value="Phosphofructokinase"/>
    <property type="match status" value="1"/>
</dbReference>
<feature type="domain" description="Carbohydrate kinase PfkB" evidence="7">
    <location>
        <begin position="18"/>
        <end position="292"/>
    </location>
</feature>
<dbReference type="Proteomes" id="UP000198984">
    <property type="component" value="Unassembled WGS sequence"/>
</dbReference>
<sequence length="308" mass="32863">MILTVTINPAIDRTTTLPKLIRDKKLRCTEPLVEAGGGGINVSKAIKLLGGESLAVFPEGGTNGKLLQQLLAAAHIRYDAVHTAAETRENFTVTELATNAQYRFVTPGGPMSEDEIEKCLHAISNVYPVPQLIVASGSLPPGVPDNFYARIARIAKARNIKFIADTSGRPLQLALQEGVYLLKPNLTELCSLAGREYLQIDEIERVARDVIAKSNCEVLVVSMGPEGAWLITKDSSEHIAAPEIVPLSTVGAGDSMVAGIAYMLVQGAPLSDCVQFGVACGSAATMNAGTQLFKKEDVFKLYGSLKVV</sequence>
<dbReference type="InterPro" id="IPR002173">
    <property type="entry name" value="Carboh/pur_kinase_PfkB_CS"/>
</dbReference>
<evidence type="ECO:0000259" key="7">
    <source>
        <dbReference type="Pfam" id="PF00294"/>
    </source>
</evidence>
<proteinExistence type="inferred from homology"/>
<accession>A0A1H7PXV8</accession>
<dbReference type="InterPro" id="IPR011611">
    <property type="entry name" value="PfkB_dom"/>
</dbReference>
<dbReference type="EMBL" id="FOBB01000002">
    <property type="protein sequence ID" value="SEL40254.1"/>
    <property type="molecule type" value="Genomic_DNA"/>
</dbReference>
<gene>
    <name evidence="8" type="ORF">SAMN04488505_102192</name>
</gene>
<dbReference type="InterPro" id="IPR017583">
    <property type="entry name" value="Tagatose/fructose_Pkinase"/>
</dbReference>
<dbReference type="SUPFAM" id="SSF53613">
    <property type="entry name" value="Ribokinase-like"/>
    <property type="match status" value="1"/>
</dbReference>
<dbReference type="PANTHER" id="PTHR46566">
    <property type="entry name" value="1-PHOSPHOFRUCTOKINASE-RELATED"/>
    <property type="match status" value="1"/>
</dbReference>
<dbReference type="Pfam" id="PF00294">
    <property type="entry name" value="PfkB"/>
    <property type="match status" value="1"/>
</dbReference>
<keyword evidence="3" id="KW-0547">Nucleotide-binding</keyword>
<dbReference type="NCBIfam" id="TIGR03168">
    <property type="entry name" value="1-PFK"/>
    <property type="match status" value="1"/>
</dbReference>
<dbReference type="CDD" id="cd01164">
    <property type="entry name" value="FruK_PfkB_like"/>
    <property type="match status" value="1"/>
</dbReference>
<keyword evidence="4 8" id="KW-0418">Kinase</keyword>
<comment type="similarity">
    <text evidence="1">Belongs to the carbohydrate kinase PfkB family.</text>
</comment>
<dbReference type="GO" id="GO:0005829">
    <property type="term" value="C:cytosol"/>
    <property type="evidence" value="ECO:0007669"/>
    <property type="project" value="TreeGrafter"/>
</dbReference>
<evidence type="ECO:0000256" key="6">
    <source>
        <dbReference type="PIRNR" id="PIRNR000535"/>
    </source>
</evidence>
<dbReference type="Gene3D" id="3.40.1190.20">
    <property type="match status" value="1"/>
</dbReference>
<protein>
    <submittedName>
        <fullName evidence="8">6-phosphofructokinase 2</fullName>
    </submittedName>
</protein>
<dbReference type="AlphaFoldDB" id="A0A1H7PXV8"/>
<dbReference type="GO" id="GO:0003872">
    <property type="term" value="F:6-phosphofructokinase activity"/>
    <property type="evidence" value="ECO:0007669"/>
    <property type="project" value="TreeGrafter"/>
</dbReference>
<dbReference type="STRING" id="573321.SAMN04488505_102192"/>
<reference evidence="8 9" key="1">
    <citation type="submission" date="2016-10" db="EMBL/GenBank/DDBJ databases">
        <authorList>
            <person name="de Groot N.N."/>
        </authorList>
    </citation>
    <scope>NUCLEOTIDE SEQUENCE [LARGE SCALE GENOMIC DNA]</scope>
    <source>
        <strain evidence="8 9">DSM 21039</strain>
    </source>
</reference>
<evidence type="ECO:0000256" key="2">
    <source>
        <dbReference type="ARBA" id="ARBA00022679"/>
    </source>
</evidence>
<dbReference type="OrthoDB" id="9801219at2"/>
<dbReference type="PIRSF" id="PIRSF000535">
    <property type="entry name" value="1PFK/6PFK/LacC"/>
    <property type="match status" value="1"/>
</dbReference>
<evidence type="ECO:0000256" key="3">
    <source>
        <dbReference type="ARBA" id="ARBA00022741"/>
    </source>
</evidence>
<dbReference type="PROSITE" id="PS00583">
    <property type="entry name" value="PFKB_KINASES_1"/>
    <property type="match status" value="1"/>
</dbReference>
<dbReference type="GO" id="GO:0005524">
    <property type="term" value="F:ATP binding"/>
    <property type="evidence" value="ECO:0007669"/>
    <property type="project" value="UniProtKB-KW"/>
</dbReference>
<evidence type="ECO:0000256" key="5">
    <source>
        <dbReference type="ARBA" id="ARBA00022840"/>
    </source>
</evidence>
<keyword evidence="9" id="KW-1185">Reference proteome</keyword>
<evidence type="ECO:0000256" key="4">
    <source>
        <dbReference type="ARBA" id="ARBA00022777"/>
    </source>
</evidence>
<keyword evidence="2 6" id="KW-0808">Transferase</keyword>
<keyword evidence="5" id="KW-0067">ATP-binding</keyword>
<dbReference type="RefSeq" id="WP_089909009.1">
    <property type="nucleotide sequence ID" value="NZ_FOBB01000002.1"/>
</dbReference>
<evidence type="ECO:0000313" key="9">
    <source>
        <dbReference type="Proteomes" id="UP000198984"/>
    </source>
</evidence>
<name>A0A1H7PXV8_9BACT</name>
<dbReference type="PANTHER" id="PTHR46566:SF2">
    <property type="entry name" value="ATP-DEPENDENT 6-PHOSPHOFRUCTOKINASE ISOZYME 2"/>
    <property type="match status" value="1"/>
</dbReference>
<dbReference type="InterPro" id="IPR029056">
    <property type="entry name" value="Ribokinase-like"/>
</dbReference>
<evidence type="ECO:0000256" key="1">
    <source>
        <dbReference type="ARBA" id="ARBA00010688"/>
    </source>
</evidence>
<organism evidence="8 9">
    <name type="scientific">Chitinophaga rupis</name>
    <dbReference type="NCBI Taxonomy" id="573321"/>
    <lineage>
        <taxon>Bacteria</taxon>
        <taxon>Pseudomonadati</taxon>
        <taxon>Bacteroidota</taxon>
        <taxon>Chitinophagia</taxon>
        <taxon>Chitinophagales</taxon>
        <taxon>Chitinophagaceae</taxon>
        <taxon>Chitinophaga</taxon>
    </lineage>
</organism>
<dbReference type="PROSITE" id="PS00584">
    <property type="entry name" value="PFKB_KINASES_2"/>
    <property type="match status" value="1"/>
</dbReference>